<dbReference type="InterPro" id="IPR036291">
    <property type="entry name" value="NAD(P)-bd_dom_sf"/>
</dbReference>
<dbReference type="CDD" id="cd17895">
    <property type="entry name" value="AGPR_1_N"/>
    <property type="match status" value="1"/>
</dbReference>
<sequence length="335" mass="36006">MIRVGVVGATGYTAFEAIRLINRHPQATVTAVTSRKDVGTPISDVHRALTGQLDLSLSLADPQQLGADCDVVLCCLPHAASAETVRALSEQDLRVIDLSADFRLRSAAVYERWYATEHPWPERLGEVAYGLPELFAEEIADARLVANPGCYPTSAILPLAPLLKAGVIETDIIVDSKSGVSGAGRTPKLANLYCEANESIAAYSVGKHRHQPEVVDVLDRFAGVQTDVLFTPHLTPMDRGILSTIYVQGRELDAQRVKQLWQEAYAEAPFLHVVDSPPATKHVSGTNHVHMTAIDAGKRVVLLSVLDNVVKGASGAAVQNMNCMFGLDQTLGLGA</sequence>
<evidence type="ECO:0000256" key="6">
    <source>
        <dbReference type="ARBA" id="ARBA00050557"/>
    </source>
</evidence>
<dbReference type="GO" id="GO:0005737">
    <property type="term" value="C:cytoplasm"/>
    <property type="evidence" value="ECO:0007669"/>
    <property type="project" value="UniProtKB-SubCell"/>
</dbReference>
<keyword evidence="5 7" id="KW-0560">Oxidoreductase</keyword>
<dbReference type="SMART" id="SM00859">
    <property type="entry name" value="Semialdhyde_dh"/>
    <property type="match status" value="1"/>
</dbReference>
<evidence type="ECO:0000256" key="3">
    <source>
        <dbReference type="ARBA" id="ARBA00022605"/>
    </source>
</evidence>
<dbReference type="GO" id="GO:0070401">
    <property type="term" value="F:NADP+ binding"/>
    <property type="evidence" value="ECO:0007669"/>
    <property type="project" value="InterPro"/>
</dbReference>
<dbReference type="Pfam" id="PF01118">
    <property type="entry name" value="Semialdhyde_dh"/>
    <property type="match status" value="1"/>
</dbReference>
<protein>
    <recommendedName>
        <fullName evidence="7">N-acetyl-gamma-glutamyl-phosphate reductase</fullName>
        <shortName evidence="7">AGPR</shortName>
        <ecNumber evidence="7">1.2.1.38</ecNumber>
    </recommendedName>
    <alternativeName>
        <fullName evidence="7">N-acetyl-glutamate semialdehyde dehydrogenase</fullName>
        <shortName evidence="7">NAGSA dehydrogenase</shortName>
    </alternativeName>
</protein>
<gene>
    <name evidence="7 10" type="primary">argC</name>
    <name evidence="10" type="ORF">UC8_21130</name>
</gene>
<keyword evidence="3 7" id="KW-0028">Amino-acid biosynthesis</keyword>
<dbReference type="OrthoDB" id="9801289at2"/>
<reference evidence="10 11" key="1">
    <citation type="submission" date="2019-08" db="EMBL/GenBank/DDBJ databases">
        <title>Deep-cultivation of Planctomycetes and their phenomic and genomic characterization uncovers novel biology.</title>
        <authorList>
            <person name="Wiegand S."/>
            <person name="Jogler M."/>
            <person name="Boedeker C."/>
            <person name="Pinto D."/>
            <person name="Vollmers J."/>
            <person name="Rivas-Marin E."/>
            <person name="Kohn T."/>
            <person name="Peeters S.H."/>
            <person name="Heuer A."/>
            <person name="Rast P."/>
            <person name="Oberbeckmann S."/>
            <person name="Bunk B."/>
            <person name="Jeske O."/>
            <person name="Meyerdierks A."/>
            <person name="Storesund J.E."/>
            <person name="Kallscheuer N."/>
            <person name="Luecker S."/>
            <person name="Lage O.M."/>
            <person name="Pohl T."/>
            <person name="Merkel B.J."/>
            <person name="Hornburger P."/>
            <person name="Mueller R.-W."/>
            <person name="Bruemmer F."/>
            <person name="Labrenz M."/>
            <person name="Spormann A.M."/>
            <person name="Op den Camp H."/>
            <person name="Overmann J."/>
            <person name="Amann R."/>
            <person name="Jetten M.S.M."/>
            <person name="Mascher T."/>
            <person name="Medema M.H."/>
            <person name="Devos D.P."/>
            <person name="Kaster A.-K."/>
            <person name="Ovreas L."/>
            <person name="Rohde M."/>
            <person name="Galperin M.Y."/>
            <person name="Jogler C."/>
        </authorList>
    </citation>
    <scope>NUCLEOTIDE SEQUENCE [LARGE SCALE GENOMIC DNA]</scope>
    <source>
        <strain evidence="10 11">UC8</strain>
    </source>
</reference>
<evidence type="ECO:0000256" key="8">
    <source>
        <dbReference type="PROSITE-ProRule" id="PRU10010"/>
    </source>
</evidence>
<feature type="active site" evidence="7 8">
    <location>
        <position position="150"/>
    </location>
</feature>
<dbReference type="GO" id="GO:0051287">
    <property type="term" value="F:NAD binding"/>
    <property type="evidence" value="ECO:0007669"/>
    <property type="project" value="InterPro"/>
</dbReference>
<dbReference type="InterPro" id="IPR050085">
    <property type="entry name" value="AGPR"/>
</dbReference>
<evidence type="ECO:0000313" key="10">
    <source>
        <dbReference type="EMBL" id="QEG40108.1"/>
    </source>
</evidence>
<comment type="catalytic activity">
    <reaction evidence="6 7">
        <text>N-acetyl-L-glutamate 5-semialdehyde + phosphate + NADP(+) = N-acetyl-L-glutamyl 5-phosphate + NADPH + H(+)</text>
        <dbReference type="Rhea" id="RHEA:21588"/>
        <dbReference type="ChEBI" id="CHEBI:15378"/>
        <dbReference type="ChEBI" id="CHEBI:29123"/>
        <dbReference type="ChEBI" id="CHEBI:43474"/>
        <dbReference type="ChEBI" id="CHEBI:57783"/>
        <dbReference type="ChEBI" id="CHEBI:57936"/>
        <dbReference type="ChEBI" id="CHEBI:58349"/>
        <dbReference type="EC" id="1.2.1.38"/>
    </reaction>
</comment>
<dbReference type="SUPFAM" id="SSF51735">
    <property type="entry name" value="NAD(P)-binding Rossmann-fold domains"/>
    <property type="match status" value="1"/>
</dbReference>
<dbReference type="CDD" id="cd23934">
    <property type="entry name" value="AGPR_1_C"/>
    <property type="match status" value="1"/>
</dbReference>
<dbReference type="Gene3D" id="3.40.50.720">
    <property type="entry name" value="NAD(P)-binding Rossmann-like Domain"/>
    <property type="match status" value="1"/>
</dbReference>
<dbReference type="PANTHER" id="PTHR32338:SF10">
    <property type="entry name" value="N-ACETYL-GAMMA-GLUTAMYL-PHOSPHATE REDUCTASE, CHLOROPLASTIC-RELATED"/>
    <property type="match status" value="1"/>
</dbReference>
<comment type="function">
    <text evidence="7">Catalyzes the NADPH-dependent reduction of N-acetyl-5-glutamyl phosphate to yield N-acetyl-L-glutamate 5-semialdehyde.</text>
</comment>
<dbReference type="InterPro" id="IPR000534">
    <property type="entry name" value="Semialdehyde_DH_NAD-bd"/>
</dbReference>
<dbReference type="FunFam" id="3.30.360.10:FF:000014">
    <property type="entry name" value="N-acetyl-gamma-glutamyl-phosphate reductase"/>
    <property type="match status" value="1"/>
</dbReference>
<evidence type="ECO:0000256" key="7">
    <source>
        <dbReference type="HAMAP-Rule" id="MF_00150"/>
    </source>
</evidence>
<dbReference type="InterPro" id="IPR058924">
    <property type="entry name" value="AGPR_dimerisation_dom"/>
</dbReference>
<dbReference type="GO" id="GO:0003942">
    <property type="term" value="F:N-acetyl-gamma-glutamyl-phosphate reductase activity"/>
    <property type="evidence" value="ECO:0007669"/>
    <property type="project" value="UniProtKB-UniRule"/>
</dbReference>
<evidence type="ECO:0000259" key="9">
    <source>
        <dbReference type="SMART" id="SM00859"/>
    </source>
</evidence>
<organism evidence="10 11">
    <name type="scientific">Roseimaritima ulvae</name>
    <dbReference type="NCBI Taxonomy" id="980254"/>
    <lineage>
        <taxon>Bacteria</taxon>
        <taxon>Pseudomonadati</taxon>
        <taxon>Planctomycetota</taxon>
        <taxon>Planctomycetia</taxon>
        <taxon>Pirellulales</taxon>
        <taxon>Pirellulaceae</taxon>
        <taxon>Roseimaritima</taxon>
    </lineage>
</organism>
<keyword evidence="2 7" id="KW-0055">Arginine biosynthesis</keyword>
<evidence type="ECO:0000256" key="2">
    <source>
        <dbReference type="ARBA" id="ARBA00022571"/>
    </source>
</evidence>
<accession>A0A5B9QM86</accession>
<comment type="similarity">
    <text evidence="7">Belongs to the NAGSA dehydrogenase family. Type 1 subfamily.</text>
</comment>
<dbReference type="AlphaFoldDB" id="A0A5B9QM86"/>
<dbReference type="KEGG" id="rul:UC8_21130"/>
<feature type="domain" description="Semialdehyde dehydrogenase NAD-binding" evidence="9">
    <location>
        <begin position="3"/>
        <end position="142"/>
    </location>
</feature>
<dbReference type="UniPathway" id="UPA00068">
    <property type="reaction ID" value="UER00108"/>
</dbReference>
<comment type="pathway">
    <text evidence="1 7">Amino-acid biosynthesis; L-arginine biosynthesis; N(2)-acetyl-L-ornithine from L-glutamate: step 3/4.</text>
</comment>
<evidence type="ECO:0000256" key="4">
    <source>
        <dbReference type="ARBA" id="ARBA00022857"/>
    </source>
</evidence>
<proteinExistence type="inferred from homology"/>
<dbReference type="SUPFAM" id="SSF55347">
    <property type="entry name" value="Glyceraldehyde-3-phosphate dehydrogenase-like, C-terminal domain"/>
    <property type="match status" value="1"/>
</dbReference>
<dbReference type="Proteomes" id="UP000325286">
    <property type="component" value="Chromosome"/>
</dbReference>
<keyword evidence="7" id="KW-0963">Cytoplasm</keyword>
<comment type="subcellular location">
    <subcellularLocation>
        <location evidence="7">Cytoplasm</location>
    </subcellularLocation>
</comment>
<dbReference type="EMBL" id="CP042914">
    <property type="protein sequence ID" value="QEG40108.1"/>
    <property type="molecule type" value="Genomic_DNA"/>
</dbReference>
<dbReference type="PANTHER" id="PTHR32338">
    <property type="entry name" value="N-ACETYL-GAMMA-GLUTAMYL-PHOSPHATE REDUCTASE, CHLOROPLASTIC-RELATED-RELATED"/>
    <property type="match status" value="1"/>
</dbReference>
<dbReference type="HAMAP" id="MF_00150">
    <property type="entry name" value="ArgC_type1"/>
    <property type="match status" value="1"/>
</dbReference>
<dbReference type="EC" id="1.2.1.38" evidence="7"/>
<evidence type="ECO:0000313" key="11">
    <source>
        <dbReference type="Proteomes" id="UP000325286"/>
    </source>
</evidence>
<dbReference type="Pfam" id="PF22698">
    <property type="entry name" value="Semialdhyde_dhC_1"/>
    <property type="match status" value="1"/>
</dbReference>
<dbReference type="Gene3D" id="3.30.360.10">
    <property type="entry name" value="Dihydrodipicolinate Reductase, domain 2"/>
    <property type="match status" value="1"/>
</dbReference>
<name>A0A5B9QM86_9BACT</name>
<evidence type="ECO:0000256" key="1">
    <source>
        <dbReference type="ARBA" id="ARBA00004862"/>
    </source>
</evidence>
<keyword evidence="4 7" id="KW-0521">NADP</keyword>
<dbReference type="InterPro" id="IPR000706">
    <property type="entry name" value="AGPR_type-1"/>
</dbReference>
<dbReference type="NCBIfam" id="TIGR01850">
    <property type="entry name" value="argC"/>
    <property type="match status" value="1"/>
</dbReference>
<dbReference type="RefSeq" id="WP_068130415.1">
    <property type="nucleotide sequence ID" value="NZ_CP042914.1"/>
</dbReference>
<keyword evidence="11" id="KW-1185">Reference proteome</keyword>
<dbReference type="PROSITE" id="PS01224">
    <property type="entry name" value="ARGC"/>
    <property type="match status" value="1"/>
</dbReference>
<dbReference type="InterPro" id="IPR023013">
    <property type="entry name" value="AGPR_AS"/>
</dbReference>
<dbReference type="GO" id="GO:0006526">
    <property type="term" value="P:L-arginine biosynthetic process"/>
    <property type="evidence" value="ECO:0007669"/>
    <property type="project" value="UniProtKB-UniRule"/>
</dbReference>
<evidence type="ECO:0000256" key="5">
    <source>
        <dbReference type="ARBA" id="ARBA00023002"/>
    </source>
</evidence>